<protein>
    <submittedName>
        <fullName evidence="2">Uncharacterized protein</fullName>
    </submittedName>
</protein>
<accession>A0A2H0UUI6</accession>
<feature type="non-terminal residue" evidence="2">
    <location>
        <position position="1"/>
    </location>
</feature>
<comment type="caution">
    <text evidence="2">The sequence shown here is derived from an EMBL/GenBank/DDBJ whole genome shotgun (WGS) entry which is preliminary data.</text>
</comment>
<gene>
    <name evidence="2" type="ORF">COU05_01865</name>
</gene>
<organism evidence="2 3">
    <name type="scientific">bacterium (Candidatus Gribaldobacteria) CG10_big_fil_rev_8_21_14_0_10_37_21</name>
    <dbReference type="NCBI Taxonomy" id="2014275"/>
    <lineage>
        <taxon>Bacteria</taxon>
        <taxon>Candidatus Gribaldobacteria</taxon>
    </lineage>
</organism>
<dbReference type="AlphaFoldDB" id="A0A2H0UUI6"/>
<name>A0A2H0UUI6_9BACT</name>
<feature type="compositionally biased region" description="Low complexity" evidence="1">
    <location>
        <begin position="8"/>
        <end position="21"/>
    </location>
</feature>
<feature type="region of interest" description="Disordered" evidence="1">
    <location>
        <begin position="1"/>
        <end position="21"/>
    </location>
</feature>
<evidence type="ECO:0000256" key="1">
    <source>
        <dbReference type="SAM" id="MobiDB-lite"/>
    </source>
</evidence>
<dbReference type="Proteomes" id="UP000230132">
    <property type="component" value="Unassembled WGS sequence"/>
</dbReference>
<sequence>PCQQWQGSETAKSLPSSKSSVQSYLHIEMVTKLFRSEILDFQARQGRRAKRFEAVAELR</sequence>
<dbReference type="EMBL" id="PFAX01000020">
    <property type="protein sequence ID" value="PIR90483.1"/>
    <property type="molecule type" value="Genomic_DNA"/>
</dbReference>
<reference evidence="3" key="1">
    <citation type="submission" date="2017-09" db="EMBL/GenBank/DDBJ databases">
        <title>Depth-based differentiation of microbial function through sediment-hosted aquifers and enrichment of novel symbionts in the deep terrestrial subsurface.</title>
        <authorList>
            <person name="Probst A.J."/>
            <person name="Ladd B."/>
            <person name="Jarett J.K."/>
            <person name="Geller-Mcgrath D.E."/>
            <person name="Sieber C.M.K."/>
            <person name="Emerson J.B."/>
            <person name="Anantharaman K."/>
            <person name="Thomas B.C."/>
            <person name="Malmstrom R."/>
            <person name="Stieglmeier M."/>
            <person name="Klingl A."/>
            <person name="Woyke T."/>
            <person name="Ryan C.M."/>
            <person name="Banfield J.F."/>
        </authorList>
    </citation>
    <scope>NUCLEOTIDE SEQUENCE [LARGE SCALE GENOMIC DNA]</scope>
</reference>
<evidence type="ECO:0000313" key="3">
    <source>
        <dbReference type="Proteomes" id="UP000230132"/>
    </source>
</evidence>
<proteinExistence type="predicted"/>
<evidence type="ECO:0000313" key="2">
    <source>
        <dbReference type="EMBL" id="PIR90483.1"/>
    </source>
</evidence>